<gene>
    <name evidence="2" type="ORF">SAMN02745885_01836</name>
</gene>
<dbReference type="RefSeq" id="WP_078665873.1">
    <property type="nucleotide sequence ID" value="NZ_FUXM01000022.1"/>
</dbReference>
<name>A0A1T4QWI8_9FIRM</name>
<dbReference type="EMBL" id="FUXM01000022">
    <property type="protein sequence ID" value="SKA08016.1"/>
    <property type="molecule type" value="Genomic_DNA"/>
</dbReference>
<dbReference type="Proteomes" id="UP000189933">
    <property type="component" value="Unassembled WGS sequence"/>
</dbReference>
<organism evidence="2 3">
    <name type="scientific">Carboxydocella sporoproducens DSM 16521</name>
    <dbReference type="NCBI Taxonomy" id="1121270"/>
    <lineage>
        <taxon>Bacteria</taxon>
        <taxon>Bacillati</taxon>
        <taxon>Bacillota</taxon>
        <taxon>Clostridia</taxon>
        <taxon>Eubacteriales</taxon>
        <taxon>Clostridiales Family XVI. Incertae Sedis</taxon>
        <taxon>Carboxydocella</taxon>
    </lineage>
</organism>
<dbReference type="Pfam" id="PF26154">
    <property type="entry name" value="DUF8042"/>
    <property type="match status" value="1"/>
</dbReference>
<dbReference type="AlphaFoldDB" id="A0A1T4QWI8"/>
<sequence length="112" mass="12566">MNKEDLLNETMASLAEYLPKLIAGCQKIAEQFHTADEASAMQLLPAAIEGLEWVITAVSELQKFGLLTEIDPSKLTMHFSELESALANRDYILLGDLLEYEIVPVLEEWLDN</sequence>
<dbReference type="OrthoDB" id="1683192at2"/>
<keyword evidence="3" id="KW-1185">Reference proteome</keyword>
<evidence type="ECO:0000259" key="1">
    <source>
        <dbReference type="Pfam" id="PF26154"/>
    </source>
</evidence>
<evidence type="ECO:0000313" key="2">
    <source>
        <dbReference type="EMBL" id="SKA08016.1"/>
    </source>
</evidence>
<reference evidence="3" key="1">
    <citation type="submission" date="2017-02" db="EMBL/GenBank/DDBJ databases">
        <authorList>
            <person name="Varghese N."/>
            <person name="Submissions S."/>
        </authorList>
    </citation>
    <scope>NUCLEOTIDE SEQUENCE [LARGE SCALE GENOMIC DNA]</scope>
    <source>
        <strain evidence="3">DSM 16521</strain>
    </source>
</reference>
<accession>A0A1T4QWI8</accession>
<proteinExistence type="predicted"/>
<feature type="domain" description="DUF8042" evidence="1">
    <location>
        <begin position="9"/>
        <end position="109"/>
    </location>
</feature>
<protein>
    <recommendedName>
        <fullName evidence="1">DUF8042 domain-containing protein</fullName>
    </recommendedName>
</protein>
<evidence type="ECO:0000313" key="3">
    <source>
        <dbReference type="Proteomes" id="UP000189933"/>
    </source>
</evidence>
<dbReference type="InterPro" id="IPR058355">
    <property type="entry name" value="DUF8042"/>
</dbReference>